<comment type="caution">
    <text evidence="8">The sequence shown here is derived from an EMBL/GenBank/DDBJ whole genome shotgun (WGS) entry which is preliminary data.</text>
</comment>
<keyword evidence="9" id="KW-1185">Reference proteome</keyword>
<feature type="region of interest" description="Disordered" evidence="6">
    <location>
        <begin position="1"/>
        <end position="25"/>
    </location>
</feature>
<keyword evidence="3 7" id="KW-0812">Transmembrane</keyword>
<dbReference type="InterPro" id="IPR000791">
    <property type="entry name" value="Gpr1/Fun34/SatP-like"/>
</dbReference>
<dbReference type="Pfam" id="PF01184">
    <property type="entry name" value="Gpr1_Fun34_YaaH"/>
    <property type="match status" value="1"/>
</dbReference>
<feature type="transmembrane region" description="Helical" evidence="7">
    <location>
        <begin position="85"/>
        <end position="103"/>
    </location>
</feature>
<dbReference type="GO" id="GO:0005886">
    <property type="term" value="C:plasma membrane"/>
    <property type="evidence" value="ECO:0007669"/>
    <property type="project" value="TreeGrafter"/>
</dbReference>
<sequence>MGKPQTYVTTTHEPSMGQESLKSTGSFGSNVSHARTIDEAPTEAEINLIRRLRTLNAGDYEAQYFDSNPNPNKDMLSRMGNPTPLALAAFGITNTFMSLMLLNTRGVKELNILVGTFWFVAGMLNLITCIFELLIGNTFAYTIFGTLGGYFMTLGVFFTPAFGIVEHYSQLYKIPMSPTAPVGTVQAYDTAKGIAEFQTALGIYNMCWACMFMVFFLVALRTNIFMIFIFGCVSITCVCIGIAGFYKAEAYMAVSTNVGKIKVTPEMKKMREEHEETAMIWDRVGGGFLLASSLPNWYLLFFSLAVSSGWKLKLPTGELGAHQAAHKKTKQARWLHTSVVYHLFFACISG</sequence>
<reference evidence="8 9" key="1">
    <citation type="submission" date="2019-04" db="EMBL/GenBank/DDBJ databases">
        <title>High contiguity whole genome sequence and gene annotation resource for two Venturia nashicola isolates.</title>
        <authorList>
            <person name="Prokchorchik M."/>
            <person name="Won K."/>
            <person name="Lee Y."/>
            <person name="Choi E.D."/>
            <person name="Segonzac C."/>
            <person name="Sohn K.H."/>
        </authorList>
    </citation>
    <scope>NUCLEOTIDE SEQUENCE [LARGE SCALE GENOMIC DNA]</scope>
    <source>
        <strain evidence="8 9">PRI2</strain>
    </source>
</reference>
<organism evidence="8 9">
    <name type="scientific">Venturia nashicola</name>
    <dbReference type="NCBI Taxonomy" id="86259"/>
    <lineage>
        <taxon>Eukaryota</taxon>
        <taxon>Fungi</taxon>
        <taxon>Dikarya</taxon>
        <taxon>Ascomycota</taxon>
        <taxon>Pezizomycotina</taxon>
        <taxon>Dothideomycetes</taxon>
        <taxon>Pleosporomycetidae</taxon>
        <taxon>Venturiales</taxon>
        <taxon>Venturiaceae</taxon>
        <taxon>Venturia</taxon>
    </lineage>
</organism>
<accession>A0A4Z1NGV1</accession>
<dbReference type="EMBL" id="SNSC02000030">
    <property type="protein sequence ID" value="TID13000.1"/>
    <property type="molecule type" value="Genomic_DNA"/>
</dbReference>
<evidence type="ECO:0000256" key="3">
    <source>
        <dbReference type="ARBA" id="ARBA00022692"/>
    </source>
</evidence>
<dbReference type="PANTHER" id="PTHR31123">
    <property type="entry name" value="ACCUMULATION OF DYADS PROTEIN 2-RELATED"/>
    <property type="match status" value="1"/>
</dbReference>
<dbReference type="STRING" id="86259.A0A4Z1NGV1"/>
<evidence type="ECO:0000256" key="4">
    <source>
        <dbReference type="ARBA" id="ARBA00022989"/>
    </source>
</evidence>
<dbReference type="PANTHER" id="PTHR31123:SF7">
    <property type="entry name" value="MARVEL DOMAIN-CONTAINING PROTEIN"/>
    <property type="match status" value="1"/>
</dbReference>
<keyword evidence="4 7" id="KW-1133">Transmembrane helix</keyword>
<feature type="transmembrane region" description="Helical" evidence="7">
    <location>
        <begin position="201"/>
        <end position="218"/>
    </location>
</feature>
<evidence type="ECO:0000256" key="7">
    <source>
        <dbReference type="SAM" id="Phobius"/>
    </source>
</evidence>
<keyword evidence="5 7" id="KW-0472">Membrane</keyword>
<dbReference type="Proteomes" id="UP000298493">
    <property type="component" value="Unassembled WGS sequence"/>
</dbReference>
<dbReference type="GO" id="GO:0015123">
    <property type="term" value="F:acetate transmembrane transporter activity"/>
    <property type="evidence" value="ECO:0007669"/>
    <property type="project" value="TreeGrafter"/>
</dbReference>
<feature type="transmembrane region" description="Helical" evidence="7">
    <location>
        <begin position="224"/>
        <end position="246"/>
    </location>
</feature>
<dbReference type="InterPro" id="IPR051633">
    <property type="entry name" value="AceTr"/>
</dbReference>
<comment type="subcellular location">
    <subcellularLocation>
        <location evidence="1">Membrane</location>
        <topology evidence="1">Multi-pass membrane protein</topology>
    </subcellularLocation>
</comment>
<feature type="transmembrane region" description="Helical" evidence="7">
    <location>
        <begin position="110"/>
        <end position="135"/>
    </location>
</feature>
<comment type="similarity">
    <text evidence="2">Belongs to the acetate uptake transporter (AceTr) (TC 2.A.96) family.</text>
</comment>
<evidence type="ECO:0000313" key="8">
    <source>
        <dbReference type="EMBL" id="TID13000.1"/>
    </source>
</evidence>
<evidence type="ECO:0000313" key="9">
    <source>
        <dbReference type="Proteomes" id="UP000298493"/>
    </source>
</evidence>
<evidence type="ECO:0000256" key="5">
    <source>
        <dbReference type="ARBA" id="ARBA00023136"/>
    </source>
</evidence>
<name>A0A4Z1NGV1_9PEZI</name>
<protein>
    <submittedName>
        <fullName evidence="8">Uncharacterized protein</fullName>
    </submittedName>
</protein>
<feature type="transmembrane region" description="Helical" evidence="7">
    <location>
        <begin position="141"/>
        <end position="165"/>
    </location>
</feature>
<evidence type="ECO:0000256" key="1">
    <source>
        <dbReference type="ARBA" id="ARBA00004141"/>
    </source>
</evidence>
<dbReference type="AlphaFoldDB" id="A0A4Z1NGV1"/>
<evidence type="ECO:0000256" key="2">
    <source>
        <dbReference type="ARBA" id="ARBA00005587"/>
    </source>
</evidence>
<gene>
    <name evidence="8" type="ORF">E6O75_ATG10139</name>
</gene>
<proteinExistence type="inferred from homology"/>
<evidence type="ECO:0000256" key="6">
    <source>
        <dbReference type="SAM" id="MobiDB-lite"/>
    </source>
</evidence>